<keyword evidence="6 8" id="KW-0030">Aminoacyl-tRNA synthetase</keyword>
<proteinExistence type="inferred from homology"/>
<evidence type="ECO:0000256" key="8">
    <source>
        <dbReference type="HAMAP-Rule" id="MF_00255"/>
    </source>
</evidence>
<comment type="caution">
    <text evidence="9">The sequence shown here is derived from an EMBL/GenBank/DDBJ whole genome shotgun (WGS) entry which is preliminary data.</text>
</comment>
<dbReference type="SUPFAM" id="SSF109604">
    <property type="entry name" value="HD-domain/PDEase-like"/>
    <property type="match status" value="1"/>
</dbReference>
<evidence type="ECO:0000256" key="1">
    <source>
        <dbReference type="ARBA" id="ARBA00008226"/>
    </source>
</evidence>
<protein>
    <recommendedName>
        <fullName evidence="8">Glycine--tRNA ligase beta subunit</fullName>
        <ecNumber evidence="8">6.1.1.14</ecNumber>
    </recommendedName>
    <alternativeName>
        <fullName evidence="8">Glycyl-tRNA synthetase beta subunit</fullName>
        <shortName evidence="8">GlyRS</shortName>
    </alternativeName>
</protein>
<evidence type="ECO:0000256" key="2">
    <source>
        <dbReference type="ARBA" id="ARBA00022598"/>
    </source>
</evidence>
<comment type="subcellular location">
    <subcellularLocation>
        <location evidence="8">Cytoplasm</location>
    </subcellularLocation>
</comment>
<evidence type="ECO:0000256" key="5">
    <source>
        <dbReference type="ARBA" id="ARBA00022917"/>
    </source>
</evidence>
<evidence type="ECO:0000256" key="6">
    <source>
        <dbReference type="ARBA" id="ARBA00023146"/>
    </source>
</evidence>
<keyword evidence="5 8" id="KW-0648">Protein biosynthesis</keyword>
<dbReference type="GO" id="GO:0004820">
    <property type="term" value="F:glycine-tRNA ligase activity"/>
    <property type="evidence" value="ECO:0007669"/>
    <property type="project" value="UniProtKB-UniRule"/>
</dbReference>
<dbReference type="InterPro" id="IPR015944">
    <property type="entry name" value="Gly-tRNA-synth_bsu"/>
</dbReference>
<dbReference type="Pfam" id="PF02092">
    <property type="entry name" value="tRNA_synt_2f"/>
    <property type="match status" value="1"/>
</dbReference>
<evidence type="ECO:0000313" key="9">
    <source>
        <dbReference type="EMBL" id="PSR28618.1"/>
    </source>
</evidence>
<keyword evidence="8" id="KW-0963">Cytoplasm</keyword>
<name>A0A2T2X2D5_SULTH</name>
<dbReference type="GO" id="GO:0005829">
    <property type="term" value="C:cytosol"/>
    <property type="evidence" value="ECO:0007669"/>
    <property type="project" value="TreeGrafter"/>
</dbReference>
<comment type="similarity">
    <text evidence="1 8">Belongs to the class-II aminoacyl-tRNA synthetase family.</text>
</comment>
<dbReference type="Proteomes" id="UP000242705">
    <property type="component" value="Unassembled WGS sequence"/>
</dbReference>
<dbReference type="PANTHER" id="PTHR30075:SF2">
    <property type="entry name" value="GLYCINE--TRNA LIGASE, CHLOROPLASTIC_MITOCHONDRIAL 2"/>
    <property type="match status" value="1"/>
</dbReference>
<keyword evidence="2 8" id="KW-0436">Ligase</keyword>
<dbReference type="PRINTS" id="PR01045">
    <property type="entry name" value="TRNASYNTHGB"/>
</dbReference>
<evidence type="ECO:0000256" key="3">
    <source>
        <dbReference type="ARBA" id="ARBA00022741"/>
    </source>
</evidence>
<evidence type="ECO:0000256" key="7">
    <source>
        <dbReference type="ARBA" id="ARBA00047937"/>
    </source>
</evidence>
<keyword evidence="4 8" id="KW-0067">ATP-binding</keyword>
<evidence type="ECO:0000313" key="10">
    <source>
        <dbReference type="Proteomes" id="UP000242705"/>
    </source>
</evidence>
<accession>A0A2T2X2D5</accession>
<comment type="subunit">
    <text evidence="8">Tetramer of two alpha and two beta subunits.</text>
</comment>
<keyword evidence="3 8" id="KW-0547">Nucleotide-binding</keyword>
<dbReference type="HAMAP" id="MF_00255">
    <property type="entry name" value="Gly_tRNA_synth_beta"/>
    <property type="match status" value="1"/>
</dbReference>
<dbReference type="AlphaFoldDB" id="A0A2T2X2D5"/>
<comment type="catalytic activity">
    <reaction evidence="7 8">
        <text>tRNA(Gly) + glycine + ATP = glycyl-tRNA(Gly) + AMP + diphosphate</text>
        <dbReference type="Rhea" id="RHEA:16013"/>
        <dbReference type="Rhea" id="RHEA-COMP:9664"/>
        <dbReference type="Rhea" id="RHEA-COMP:9683"/>
        <dbReference type="ChEBI" id="CHEBI:30616"/>
        <dbReference type="ChEBI" id="CHEBI:33019"/>
        <dbReference type="ChEBI" id="CHEBI:57305"/>
        <dbReference type="ChEBI" id="CHEBI:78442"/>
        <dbReference type="ChEBI" id="CHEBI:78522"/>
        <dbReference type="ChEBI" id="CHEBI:456215"/>
        <dbReference type="EC" id="6.1.1.14"/>
    </reaction>
</comment>
<dbReference type="PROSITE" id="PS50861">
    <property type="entry name" value="AA_TRNA_LIGASE_II_GLYAB"/>
    <property type="match status" value="1"/>
</dbReference>
<sequence length="685" mass="77831">MIDYDISPDMRQVLVEVGVEEIPSQYLRDLVTNFGNLIVEELGAQRIVVRNVKALATPRRLVVMAQARKEQDPLRERIRGPLLASAYKDNMPTPALLGFCRRVGVSPGEVETMTEGDKVYVCVDIDQPIRPLEDLLAPAVEKAFSRIPLPRSMRWGSDDYRFIRPVRWCSLWIDDTFVPVTIAGVIGEPKTYGNRTDHPGSLAIHSIASYEQALARGLVMLDADRRKQVIENEANDLADSVMGHIDRDEDLLEEVTELVEWPTPFLGHFDEAFLEVPAPIVVTSMRVHQRYFPVWSEQGTLLPYFVGVRNGIGNDLDSVRHGNEKVLRARLSDALYFYRADLHHPLSEHRPQLDRVIFHAKLGTYGDKIQRVHALFEATRDRWPLDNTQQEHFKTVIELYKADLLTQVVQEFPELQGIMGEIYARHEGLADDVATAIGEQYHPGFQGDHIPQSPMGQILVLLDRLDTVLEGAAHGLKPTGSEDPFGLRRAALAIGRILAESAIWQYPAYELFALAGQVLAVDKAAVDESYDLVMARLEHYLDEVHQIPEQRAHAILSVSLPWYTYQARLDFLTKIIHDPNWEIVALSFKRIDRVIKDARVPEMMPEWELPIEQTVWEATQNVLNHGGSMDEWWIAIQALSKAVDALFNAVLINDPDPAVRMRRASLLAYAREAYNRFFDLRQISV</sequence>
<dbReference type="PANTHER" id="PTHR30075">
    <property type="entry name" value="GLYCYL-TRNA SYNTHETASE"/>
    <property type="match status" value="1"/>
</dbReference>
<dbReference type="InterPro" id="IPR006194">
    <property type="entry name" value="Gly-tRNA-synth_heterodimer"/>
</dbReference>
<reference evidence="9 10" key="1">
    <citation type="journal article" date="2014" name="BMC Genomics">
        <title>Comparison of environmental and isolate Sulfobacillus genomes reveals diverse carbon, sulfur, nitrogen, and hydrogen metabolisms.</title>
        <authorList>
            <person name="Justice N.B."/>
            <person name="Norman A."/>
            <person name="Brown C.T."/>
            <person name="Singh A."/>
            <person name="Thomas B.C."/>
            <person name="Banfield J.F."/>
        </authorList>
    </citation>
    <scope>NUCLEOTIDE SEQUENCE [LARGE SCALE GENOMIC DNA]</scope>
    <source>
        <strain evidence="9">AMDSBA5</strain>
    </source>
</reference>
<dbReference type="EC" id="6.1.1.14" evidence="8"/>
<dbReference type="NCBIfam" id="TIGR00211">
    <property type="entry name" value="glyS"/>
    <property type="match status" value="1"/>
</dbReference>
<gene>
    <name evidence="8" type="primary">glyS</name>
    <name evidence="9" type="ORF">C7B47_05520</name>
</gene>
<organism evidence="9 10">
    <name type="scientific">Sulfobacillus thermosulfidooxidans</name>
    <dbReference type="NCBI Taxonomy" id="28034"/>
    <lineage>
        <taxon>Bacteria</taxon>
        <taxon>Bacillati</taxon>
        <taxon>Bacillota</taxon>
        <taxon>Clostridia</taxon>
        <taxon>Eubacteriales</taxon>
        <taxon>Clostridiales Family XVII. Incertae Sedis</taxon>
        <taxon>Sulfobacillus</taxon>
    </lineage>
</organism>
<evidence type="ECO:0000256" key="4">
    <source>
        <dbReference type="ARBA" id="ARBA00022840"/>
    </source>
</evidence>
<dbReference type="EMBL" id="PXYX01000006">
    <property type="protein sequence ID" value="PSR28618.1"/>
    <property type="molecule type" value="Genomic_DNA"/>
</dbReference>
<dbReference type="GO" id="GO:0005524">
    <property type="term" value="F:ATP binding"/>
    <property type="evidence" value="ECO:0007669"/>
    <property type="project" value="UniProtKB-UniRule"/>
</dbReference>
<dbReference type="GO" id="GO:0006426">
    <property type="term" value="P:glycyl-tRNA aminoacylation"/>
    <property type="evidence" value="ECO:0007669"/>
    <property type="project" value="UniProtKB-UniRule"/>
</dbReference>